<name>A0A6A5VFH0_9PLEO</name>
<gene>
    <name evidence="1" type="ORF">BU23DRAFT_44164</name>
</gene>
<dbReference type="Proteomes" id="UP000800036">
    <property type="component" value="Unassembled WGS sequence"/>
</dbReference>
<dbReference type="EMBL" id="ML976667">
    <property type="protein sequence ID" value="KAF1976253.1"/>
    <property type="molecule type" value="Genomic_DNA"/>
</dbReference>
<dbReference type="AlphaFoldDB" id="A0A6A5VFH0"/>
<accession>A0A6A5VFH0</accession>
<evidence type="ECO:0000313" key="1">
    <source>
        <dbReference type="EMBL" id="KAF1976253.1"/>
    </source>
</evidence>
<organism evidence="1 2">
    <name type="scientific">Bimuria novae-zelandiae CBS 107.79</name>
    <dbReference type="NCBI Taxonomy" id="1447943"/>
    <lineage>
        <taxon>Eukaryota</taxon>
        <taxon>Fungi</taxon>
        <taxon>Dikarya</taxon>
        <taxon>Ascomycota</taxon>
        <taxon>Pezizomycotina</taxon>
        <taxon>Dothideomycetes</taxon>
        <taxon>Pleosporomycetidae</taxon>
        <taxon>Pleosporales</taxon>
        <taxon>Massarineae</taxon>
        <taxon>Didymosphaeriaceae</taxon>
        <taxon>Bimuria</taxon>
    </lineage>
</organism>
<keyword evidence="2" id="KW-1185">Reference proteome</keyword>
<sequence>MMRYWRHRESIWRYGLLRVPLADAGASGCTEGAPSYLTLRSGFPRPNNHHSNIQLRTLFITSVGLSAALVAFEACGSAE</sequence>
<proteinExistence type="predicted"/>
<evidence type="ECO:0000313" key="2">
    <source>
        <dbReference type="Proteomes" id="UP000800036"/>
    </source>
</evidence>
<reference evidence="1" key="1">
    <citation type="journal article" date="2020" name="Stud. Mycol.">
        <title>101 Dothideomycetes genomes: a test case for predicting lifestyles and emergence of pathogens.</title>
        <authorList>
            <person name="Haridas S."/>
            <person name="Albert R."/>
            <person name="Binder M."/>
            <person name="Bloem J."/>
            <person name="Labutti K."/>
            <person name="Salamov A."/>
            <person name="Andreopoulos B."/>
            <person name="Baker S."/>
            <person name="Barry K."/>
            <person name="Bills G."/>
            <person name="Bluhm B."/>
            <person name="Cannon C."/>
            <person name="Castanera R."/>
            <person name="Culley D."/>
            <person name="Daum C."/>
            <person name="Ezra D."/>
            <person name="Gonzalez J."/>
            <person name="Henrissat B."/>
            <person name="Kuo A."/>
            <person name="Liang C."/>
            <person name="Lipzen A."/>
            <person name="Lutzoni F."/>
            <person name="Magnuson J."/>
            <person name="Mondo S."/>
            <person name="Nolan M."/>
            <person name="Ohm R."/>
            <person name="Pangilinan J."/>
            <person name="Park H.-J."/>
            <person name="Ramirez L."/>
            <person name="Alfaro M."/>
            <person name="Sun H."/>
            <person name="Tritt A."/>
            <person name="Yoshinaga Y."/>
            <person name="Zwiers L.-H."/>
            <person name="Turgeon B."/>
            <person name="Goodwin S."/>
            <person name="Spatafora J."/>
            <person name="Crous P."/>
            <person name="Grigoriev I."/>
        </authorList>
    </citation>
    <scope>NUCLEOTIDE SEQUENCE</scope>
    <source>
        <strain evidence="1">CBS 107.79</strain>
    </source>
</reference>
<protein>
    <submittedName>
        <fullName evidence="1">Uncharacterized protein</fullName>
    </submittedName>
</protein>